<dbReference type="RefSeq" id="WP_012036136.1">
    <property type="nucleotide sequence ID" value="NC_009464.1"/>
</dbReference>
<dbReference type="AlphaFoldDB" id="Q0W5F5"/>
<dbReference type="KEGG" id="rci:RCIX1065"/>
<sequence>MISWLNLLPGLGMIAVGAGAMAYWYYKKRISPVYFLLGGILWAAAIAIKLIMDLTISPALAQQAMIIFTPLAAAVLLGIYYGLRTGILESGISYLAVRFTKLSKSGFDEAVALGIGFGGTEAALLGLLSLVNTAALLMVPELFATLPASAQEQFALFMIPVPIIERLFTLFCHVFATVLLVYAARFHAIVWLALSILYKTVLDGMLPISNYLLAGMGTYARYGIIEVFVIAMGITGLAGLAWIRKKWLLRAPDGNRTNE</sequence>
<dbReference type="GeneID" id="5145711"/>
<feature type="transmembrane region" description="Helical" evidence="1">
    <location>
        <begin position="189"/>
        <end position="213"/>
    </location>
</feature>
<dbReference type="InterPro" id="IPR011397">
    <property type="entry name" value="YhfC"/>
</dbReference>
<evidence type="ECO:0008006" key="4">
    <source>
        <dbReference type="Google" id="ProtNLM"/>
    </source>
</evidence>
<keyword evidence="3" id="KW-1185">Reference proteome</keyword>
<evidence type="ECO:0000256" key="1">
    <source>
        <dbReference type="SAM" id="Phobius"/>
    </source>
</evidence>
<keyword evidence="1" id="KW-0812">Transmembrane</keyword>
<keyword evidence="1" id="KW-0472">Membrane</keyword>
<protein>
    <recommendedName>
        <fullName evidence="4">YhfC family intramembrane metalloprotease</fullName>
    </recommendedName>
</protein>
<organism evidence="2 3">
    <name type="scientific">Methanocella arvoryzae (strain DSM 22066 / NBRC 105507 / MRE50)</name>
    <dbReference type="NCBI Taxonomy" id="351160"/>
    <lineage>
        <taxon>Archaea</taxon>
        <taxon>Methanobacteriati</taxon>
        <taxon>Methanobacteriota</taxon>
        <taxon>Stenosarchaea group</taxon>
        <taxon>Methanomicrobia</taxon>
        <taxon>Methanocellales</taxon>
        <taxon>Methanocellaceae</taxon>
        <taxon>Methanocella</taxon>
    </lineage>
</organism>
<reference evidence="2 3" key="1">
    <citation type="journal article" date="2006" name="Science">
        <title>Genome of rice cluster I archaea -- the key methane producers in the rice rhizosphere.</title>
        <authorList>
            <person name="Erkel C."/>
            <person name="Kube M."/>
            <person name="Reinhardt R."/>
            <person name="Liesack W."/>
        </authorList>
    </citation>
    <scope>NUCLEOTIDE SEQUENCE [LARGE SCALE GENOMIC DNA]</scope>
    <source>
        <strain evidence="3">DSM 22066 / NBRC 105507 / MRE50</strain>
    </source>
</reference>
<evidence type="ECO:0000313" key="2">
    <source>
        <dbReference type="EMBL" id="CAJ36388.1"/>
    </source>
</evidence>
<dbReference type="EMBL" id="AM114193">
    <property type="protein sequence ID" value="CAJ36388.1"/>
    <property type="molecule type" value="Genomic_DNA"/>
</dbReference>
<feature type="transmembrane region" description="Helical" evidence="1">
    <location>
        <begin position="64"/>
        <end position="83"/>
    </location>
</feature>
<proteinExistence type="predicted"/>
<evidence type="ECO:0000313" key="3">
    <source>
        <dbReference type="Proteomes" id="UP000000663"/>
    </source>
</evidence>
<dbReference type="STRING" id="351160.RCIX1065"/>
<feature type="transmembrane region" description="Helical" evidence="1">
    <location>
        <begin position="6"/>
        <end position="26"/>
    </location>
</feature>
<feature type="transmembrane region" description="Helical" evidence="1">
    <location>
        <begin position="163"/>
        <end position="182"/>
    </location>
</feature>
<keyword evidence="1" id="KW-1133">Transmembrane helix</keyword>
<gene>
    <name evidence="2" type="ORF">RCIX1065</name>
</gene>
<accession>Q0W5F5</accession>
<dbReference type="Proteomes" id="UP000000663">
    <property type="component" value="Chromosome"/>
</dbReference>
<dbReference type="Pfam" id="PF10086">
    <property type="entry name" value="YhfC"/>
    <property type="match status" value="1"/>
</dbReference>
<dbReference type="OrthoDB" id="148085at2157"/>
<name>Q0W5F5_METAR</name>
<feature type="transmembrane region" description="Helical" evidence="1">
    <location>
        <begin position="219"/>
        <end position="243"/>
    </location>
</feature>
<dbReference type="eggNOG" id="arCOG05757">
    <property type="taxonomic scope" value="Archaea"/>
</dbReference>
<feature type="transmembrane region" description="Helical" evidence="1">
    <location>
        <begin position="33"/>
        <end position="52"/>
    </location>
</feature>